<keyword evidence="3" id="KW-0274">FAD</keyword>
<feature type="domain" description="FAD-binding" evidence="5">
    <location>
        <begin position="96"/>
        <end position="204"/>
    </location>
</feature>
<keyword evidence="2" id="KW-0285">Flavoprotein</keyword>
<dbReference type="InterPro" id="IPR036188">
    <property type="entry name" value="FAD/NAD-bd_sf"/>
</dbReference>
<dbReference type="GO" id="GO:0016709">
    <property type="term" value="F:oxidoreductase activity, acting on paired donors, with incorporation or reduction of molecular oxygen, NAD(P)H as one donor, and incorporation of one atom of oxygen"/>
    <property type="evidence" value="ECO:0007669"/>
    <property type="project" value="UniProtKB-ARBA"/>
</dbReference>
<accession>A0A505DLJ0</accession>
<evidence type="ECO:0000256" key="2">
    <source>
        <dbReference type="ARBA" id="ARBA00022630"/>
    </source>
</evidence>
<comment type="caution">
    <text evidence="6">The sequence shown here is derived from an EMBL/GenBank/DDBJ whole genome shotgun (WGS) entry which is preliminary data.</text>
</comment>
<dbReference type="OrthoDB" id="8670884at2"/>
<proteinExistence type="predicted"/>
<dbReference type="PRINTS" id="PR00420">
    <property type="entry name" value="RNGMNOXGNASE"/>
</dbReference>
<feature type="compositionally biased region" description="Pro residues" evidence="4">
    <location>
        <begin position="1"/>
        <end position="23"/>
    </location>
</feature>
<keyword evidence="7" id="KW-1185">Reference proteome</keyword>
<evidence type="ECO:0000256" key="4">
    <source>
        <dbReference type="SAM" id="MobiDB-lite"/>
    </source>
</evidence>
<gene>
    <name evidence="6" type="ORF">FGD71_016260</name>
</gene>
<organism evidence="6 7">
    <name type="scientific">Streptomyces sporangiiformans</name>
    <dbReference type="NCBI Taxonomy" id="2315329"/>
    <lineage>
        <taxon>Bacteria</taxon>
        <taxon>Bacillati</taxon>
        <taxon>Actinomycetota</taxon>
        <taxon>Actinomycetes</taxon>
        <taxon>Kitasatosporales</taxon>
        <taxon>Streptomycetaceae</taxon>
        <taxon>Streptomyces</taxon>
    </lineage>
</organism>
<reference evidence="6 7" key="1">
    <citation type="submission" date="2019-06" db="EMBL/GenBank/DDBJ databases">
        <title>Streptomyces sporangiiformans sp. nov., a novel actinomycete isolated from soil in Mount Song.</title>
        <authorList>
            <person name="Han L."/>
        </authorList>
    </citation>
    <scope>NUCLEOTIDE SEQUENCE [LARGE SCALE GENOMIC DNA]</scope>
    <source>
        <strain evidence="6 7">NEAU-SSA 1</strain>
    </source>
</reference>
<evidence type="ECO:0000256" key="3">
    <source>
        <dbReference type="ARBA" id="ARBA00022827"/>
    </source>
</evidence>
<comment type="cofactor">
    <cofactor evidence="1">
        <name>FAD</name>
        <dbReference type="ChEBI" id="CHEBI:57692"/>
    </cofactor>
</comment>
<sequence>MPPSSLGPPRPGTAELPLPPCPPDSGDSSTLHASSLVLAPPPAPTRPSPVGWRWSTWWTRRSCGQDFNTPHGVYVHGLGVSRMSTVEFVGPPRQVEPLTVEELQDSIRRVSGTDVTITTMLSGTRWIDTARQATTYRAGRVLLAGDAAHVYAPVGGQGLNVGIVDAANLGWKLAAVVCGWVGEDILDTYTTERHPVAARLLQNTWTQIALMRPDPQTRALWEMFSDLMDLDDAHRYVADMLAGMDVRYDLGDDHRLVGTLCPDMNLTLERPDPDVVTAVTRSADLLRDGRGLLPDLVDRAEVRDAAAAWTPSPPARTGWTSKPC</sequence>
<dbReference type="InterPro" id="IPR050641">
    <property type="entry name" value="RIFMO-like"/>
</dbReference>
<evidence type="ECO:0000313" key="7">
    <source>
        <dbReference type="Proteomes" id="UP000317378"/>
    </source>
</evidence>
<protein>
    <recommendedName>
        <fullName evidence="5">FAD-binding domain-containing protein</fullName>
    </recommendedName>
</protein>
<dbReference type="Pfam" id="PF01494">
    <property type="entry name" value="FAD_binding_3"/>
    <property type="match status" value="1"/>
</dbReference>
<dbReference type="PANTHER" id="PTHR43004:SF19">
    <property type="entry name" value="BINDING MONOOXYGENASE, PUTATIVE (JCVI)-RELATED"/>
    <property type="match status" value="1"/>
</dbReference>
<evidence type="ECO:0000259" key="5">
    <source>
        <dbReference type="Pfam" id="PF01494"/>
    </source>
</evidence>
<dbReference type="AlphaFoldDB" id="A0A505DLJ0"/>
<dbReference type="Gene3D" id="3.50.50.60">
    <property type="entry name" value="FAD/NAD(P)-binding domain"/>
    <property type="match status" value="1"/>
</dbReference>
<name>A0A505DLJ0_9ACTN</name>
<dbReference type="Proteomes" id="UP000317378">
    <property type="component" value="Unassembled WGS sequence"/>
</dbReference>
<dbReference type="Gene3D" id="3.40.30.120">
    <property type="match status" value="1"/>
</dbReference>
<dbReference type="PANTHER" id="PTHR43004">
    <property type="entry name" value="TRK SYSTEM POTASSIUM UPTAKE PROTEIN"/>
    <property type="match status" value="1"/>
</dbReference>
<dbReference type="GO" id="GO:0071949">
    <property type="term" value="F:FAD binding"/>
    <property type="evidence" value="ECO:0007669"/>
    <property type="project" value="InterPro"/>
</dbReference>
<dbReference type="SUPFAM" id="SSF51905">
    <property type="entry name" value="FAD/NAD(P)-binding domain"/>
    <property type="match status" value="1"/>
</dbReference>
<evidence type="ECO:0000313" key="6">
    <source>
        <dbReference type="EMBL" id="TPQ21206.1"/>
    </source>
</evidence>
<evidence type="ECO:0000256" key="1">
    <source>
        <dbReference type="ARBA" id="ARBA00001974"/>
    </source>
</evidence>
<feature type="region of interest" description="Disordered" evidence="4">
    <location>
        <begin position="1"/>
        <end position="51"/>
    </location>
</feature>
<dbReference type="EMBL" id="VCHX02000123">
    <property type="protein sequence ID" value="TPQ21206.1"/>
    <property type="molecule type" value="Genomic_DNA"/>
</dbReference>
<dbReference type="InterPro" id="IPR002938">
    <property type="entry name" value="FAD-bd"/>
</dbReference>